<name>A0AAN6SFB2_9PEZI</name>
<protein>
    <recommendedName>
        <fullName evidence="2">Cyanovirin-N domain-containing protein</fullName>
    </recommendedName>
</protein>
<evidence type="ECO:0000313" key="4">
    <source>
        <dbReference type="Proteomes" id="UP001303222"/>
    </source>
</evidence>
<dbReference type="SUPFAM" id="SSF51322">
    <property type="entry name" value="Cyanovirin-N"/>
    <property type="match status" value="1"/>
</dbReference>
<dbReference type="Pfam" id="PF08881">
    <property type="entry name" value="CVNH"/>
    <property type="match status" value="1"/>
</dbReference>
<keyword evidence="4" id="KW-1185">Reference proteome</keyword>
<feature type="domain" description="Cyanovirin-N" evidence="2">
    <location>
        <begin position="36"/>
        <end position="137"/>
    </location>
</feature>
<evidence type="ECO:0000256" key="1">
    <source>
        <dbReference type="SAM" id="SignalP"/>
    </source>
</evidence>
<sequence>MRPNIFYLIAALSTRVVADEAPSNNDLPPSIWCSAAFLYPRQDRPNNIVLKNVFHGFCGLKGYEVSTDIELNQCLDNVNGQVHWKENGNGIGNCDCRSKWKTPLVIECQCPDDRGNKRISSINLNEQMTYESDTFKCFGSSGKTNDVSYRSPGRSGEGAGEKLVLELNMILKRGPRG</sequence>
<dbReference type="Gene3D" id="2.30.60.10">
    <property type="entry name" value="Cyanovirin-N"/>
    <property type="match status" value="1"/>
</dbReference>
<gene>
    <name evidence="3" type="ORF">QBC32DRAFT_215835</name>
</gene>
<evidence type="ECO:0000259" key="2">
    <source>
        <dbReference type="SMART" id="SM01111"/>
    </source>
</evidence>
<feature type="signal peptide" evidence="1">
    <location>
        <begin position="1"/>
        <end position="18"/>
    </location>
</feature>
<dbReference type="InterPro" id="IPR011058">
    <property type="entry name" value="Cyanovirin-N"/>
</dbReference>
<proteinExistence type="predicted"/>
<accession>A0AAN6SFB2</accession>
<reference evidence="3" key="2">
    <citation type="submission" date="2023-06" db="EMBL/GenBank/DDBJ databases">
        <authorList>
            <consortium name="Lawrence Berkeley National Laboratory"/>
            <person name="Mondo S.J."/>
            <person name="Hensen N."/>
            <person name="Bonometti L."/>
            <person name="Westerberg I."/>
            <person name="Brannstrom I.O."/>
            <person name="Guillou S."/>
            <person name="Cros-Aarteil S."/>
            <person name="Calhoun S."/>
            <person name="Haridas S."/>
            <person name="Kuo A."/>
            <person name="Pangilinan J."/>
            <person name="Riley R."/>
            <person name="Labutti K."/>
            <person name="Andreopoulos B."/>
            <person name="Lipzen A."/>
            <person name="Chen C."/>
            <person name="Yanf M."/>
            <person name="Daum C."/>
            <person name="Ng V."/>
            <person name="Clum A."/>
            <person name="Steindorff A."/>
            <person name="Ohm R."/>
            <person name="Martin F."/>
            <person name="Silar P."/>
            <person name="Natvig D."/>
            <person name="Lalanne C."/>
            <person name="Gautier V."/>
            <person name="Ament-Velasquez S.L."/>
            <person name="Kruys A."/>
            <person name="Hutchinson M.I."/>
            <person name="Powell A.J."/>
            <person name="Barry K."/>
            <person name="Miller A.N."/>
            <person name="Grigoriev I.V."/>
            <person name="Debuchy R."/>
            <person name="Gladieux P."/>
            <person name="Thoren M.H."/>
            <person name="Johannesson H."/>
        </authorList>
    </citation>
    <scope>NUCLEOTIDE SEQUENCE</scope>
    <source>
        <strain evidence="3">CBS 626.80</strain>
    </source>
</reference>
<dbReference type="InterPro" id="IPR036673">
    <property type="entry name" value="Cyanovirin-N_sf"/>
</dbReference>
<keyword evidence="1" id="KW-0732">Signal</keyword>
<evidence type="ECO:0000313" key="3">
    <source>
        <dbReference type="EMBL" id="KAK3951078.1"/>
    </source>
</evidence>
<dbReference type="AlphaFoldDB" id="A0AAN6SFB2"/>
<dbReference type="Proteomes" id="UP001303222">
    <property type="component" value="Unassembled WGS sequence"/>
</dbReference>
<dbReference type="EMBL" id="MU859157">
    <property type="protein sequence ID" value="KAK3951078.1"/>
    <property type="molecule type" value="Genomic_DNA"/>
</dbReference>
<reference evidence="3" key="1">
    <citation type="journal article" date="2023" name="Mol. Phylogenet. Evol.">
        <title>Genome-scale phylogeny and comparative genomics of the fungal order Sordariales.</title>
        <authorList>
            <person name="Hensen N."/>
            <person name="Bonometti L."/>
            <person name="Westerberg I."/>
            <person name="Brannstrom I.O."/>
            <person name="Guillou S."/>
            <person name="Cros-Aarteil S."/>
            <person name="Calhoun S."/>
            <person name="Haridas S."/>
            <person name="Kuo A."/>
            <person name="Mondo S."/>
            <person name="Pangilinan J."/>
            <person name="Riley R."/>
            <person name="LaButti K."/>
            <person name="Andreopoulos B."/>
            <person name="Lipzen A."/>
            <person name="Chen C."/>
            <person name="Yan M."/>
            <person name="Daum C."/>
            <person name="Ng V."/>
            <person name="Clum A."/>
            <person name="Steindorff A."/>
            <person name="Ohm R.A."/>
            <person name="Martin F."/>
            <person name="Silar P."/>
            <person name="Natvig D.O."/>
            <person name="Lalanne C."/>
            <person name="Gautier V."/>
            <person name="Ament-Velasquez S.L."/>
            <person name="Kruys A."/>
            <person name="Hutchinson M.I."/>
            <person name="Powell A.J."/>
            <person name="Barry K."/>
            <person name="Miller A.N."/>
            <person name="Grigoriev I.V."/>
            <person name="Debuchy R."/>
            <person name="Gladieux P."/>
            <person name="Hiltunen Thoren M."/>
            <person name="Johannesson H."/>
        </authorList>
    </citation>
    <scope>NUCLEOTIDE SEQUENCE</scope>
    <source>
        <strain evidence="3">CBS 626.80</strain>
    </source>
</reference>
<organism evidence="3 4">
    <name type="scientific">Pseudoneurospora amorphoporcata</name>
    <dbReference type="NCBI Taxonomy" id="241081"/>
    <lineage>
        <taxon>Eukaryota</taxon>
        <taxon>Fungi</taxon>
        <taxon>Dikarya</taxon>
        <taxon>Ascomycota</taxon>
        <taxon>Pezizomycotina</taxon>
        <taxon>Sordariomycetes</taxon>
        <taxon>Sordariomycetidae</taxon>
        <taxon>Sordariales</taxon>
        <taxon>Sordariaceae</taxon>
        <taxon>Pseudoneurospora</taxon>
    </lineage>
</organism>
<dbReference type="SMART" id="SM01111">
    <property type="entry name" value="CVNH"/>
    <property type="match status" value="1"/>
</dbReference>
<comment type="caution">
    <text evidence="3">The sequence shown here is derived from an EMBL/GenBank/DDBJ whole genome shotgun (WGS) entry which is preliminary data.</text>
</comment>
<feature type="chain" id="PRO_5042903556" description="Cyanovirin-N domain-containing protein" evidence="1">
    <location>
        <begin position="19"/>
        <end position="177"/>
    </location>
</feature>